<dbReference type="PANTHER" id="PTHR37981">
    <property type="entry name" value="LIPASE 2"/>
    <property type="match status" value="1"/>
</dbReference>
<accession>A0A4P7IE49</accession>
<dbReference type="GO" id="GO:0004806">
    <property type="term" value="F:triacylglycerol lipase activity"/>
    <property type="evidence" value="ECO:0007669"/>
    <property type="project" value="TreeGrafter"/>
</dbReference>
<evidence type="ECO:0000313" key="7">
    <source>
        <dbReference type="Proteomes" id="UP000294853"/>
    </source>
</evidence>
<organism evidence="6 7">
    <name type="scientific">Nocardioides seonyuensis</name>
    <dbReference type="NCBI Taxonomy" id="2518371"/>
    <lineage>
        <taxon>Bacteria</taxon>
        <taxon>Bacillati</taxon>
        <taxon>Actinomycetota</taxon>
        <taxon>Actinomycetes</taxon>
        <taxon>Propionibacteriales</taxon>
        <taxon>Nocardioidaceae</taxon>
        <taxon>Nocardioides</taxon>
    </lineage>
</organism>
<gene>
    <name evidence="6" type="ORF">EXE58_08385</name>
</gene>
<keyword evidence="4" id="KW-0732">Signal</keyword>
<dbReference type="Pfam" id="PF13472">
    <property type="entry name" value="Lipase_GDSL_2"/>
    <property type="match status" value="1"/>
</dbReference>
<name>A0A4P7IE49_9ACTN</name>
<dbReference type="Gene3D" id="3.40.50.1110">
    <property type="entry name" value="SGNH hydrolase"/>
    <property type="match status" value="1"/>
</dbReference>
<feature type="active site" evidence="1">
    <location>
        <position position="270"/>
    </location>
</feature>
<evidence type="ECO:0000256" key="4">
    <source>
        <dbReference type="SAM" id="SignalP"/>
    </source>
</evidence>
<feature type="disulfide bond" evidence="2">
    <location>
        <begin position="144"/>
        <end position="149"/>
    </location>
</feature>
<dbReference type="CDD" id="cd01823">
    <property type="entry name" value="SEST_like"/>
    <property type="match status" value="1"/>
</dbReference>
<keyword evidence="2" id="KW-1015">Disulfide bond</keyword>
<dbReference type="GO" id="GO:0019433">
    <property type="term" value="P:triglyceride catabolic process"/>
    <property type="evidence" value="ECO:0007669"/>
    <property type="project" value="TreeGrafter"/>
</dbReference>
<dbReference type="KEGG" id="nsn:EXE58_08385"/>
<dbReference type="InterPro" id="IPR036514">
    <property type="entry name" value="SGNH_hydro_sf"/>
</dbReference>
<dbReference type="EMBL" id="CP038436">
    <property type="protein sequence ID" value="QBX55466.1"/>
    <property type="molecule type" value="Genomic_DNA"/>
</dbReference>
<dbReference type="InterPro" id="IPR013830">
    <property type="entry name" value="SGNH_hydro"/>
</dbReference>
<feature type="signal peptide" evidence="4">
    <location>
        <begin position="1"/>
        <end position="28"/>
    </location>
</feature>
<feature type="active site" description="Nucleophile" evidence="1">
    <location>
        <position position="52"/>
    </location>
</feature>
<feature type="disulfide bond" evidence="2">
    <location>
        <begin position="71"/>
        <end position="96"/>
    </location>
</feature>
<dbReference type="InterPro" id="IPR037460">
    <property type="entry name" value="SEST-like"/>
</dbReference>
<dbReference type="AlphaFoldDB" id="A0A4P7IE49"/>
<dbReference type="Proteomes" id="UP000294853">
    <property type="component" value="Chromosome"/>
</dbReference>
<feature type="compositionally biased region" description="Pro residues" evidence="3">
    <location>
        <begin position="304"/>
        <end position="325"/>
    </location>
</feature>
<feature type="disulfide bond" evidence="2">
    <location>
        <begin position="197"/>
        <end position="249"/>
    </location>
</feature>
<evidence type="ECO:0000259" key="5">
    <source>
        <dbReference type="Pfam" id="PF13472"/>
    </source>
</evidence>
<proteinExistence type="predicted"/>
<feature type="chain" id="PRO_5020542178" evidence="4">
    <location>
        <begin position="29"/>
        <end position="432"/>
    </location>
</feature>
<evidence type="ECO:0000313" key="6">
    <source>
        <dbReference type="EMBL" id="QBX55466.1"/>
    </source>
</evidence>
<dbReference type="SUPFAM" id="SSF52266">
    <property type="entry name" value="SGNH hydrolase"/>
    <property type="match status" value="1"/>
</dbReference>
<keyword evidence="7" id="KW-1185">Reference proteome</keyword>
<sequence length="432" mass="44450">MRRTLSAAGAAAATLCLSLLAPIPAGQAADSGHVPIWDNGPEGERYVALGDSFVAGPGILNPRPEPSPKACARSDHNFPTLVATELDVQSFIDASCSGARTTHFSNAQGANPPQLDAVTADTTLVTFGMMGGNDVGLIDLALSCVGAVCADPDGSVAARVEATRASLTAGIEAVKTRAPDAVVLAVGYGTYLPPGGCPATLPILDPAEADFLQGVIDSLSDVIEEVATAQGVPFVDMREIPGAADHTACAAPGDQWIRGLNTYGDGATLHPSTAGMAAMAGQVLSVLEPIWDASPIHPIAPGVLPLPSPEPSPTTAPSPAPPAAPAPVSQETLLAQAEAALDKVVTRSTCYTAKGARVVRFKARRGAGMIDRVVFRVGPKKVGTDRAAPFVVERRAARMAKLDGRVKARVTVRNGEVTASRMFKVRRAGCLH</sequence>
<dbReference type="PANTHER" id="PTHR37981:SF1">
    <property type="entry name" value="SGNH HYDROLASE-TYPE ESTERASE DOMAIN-CONTAINING PROTEIN"/>
    <property type="match status" value="1"/>
</dbReference>
<evidence type="ECO:0000256" key="1">
    <source>
        <dbReference type="PIRSR" id="PIRSR637460-1"/>
    </source>
</evidence>
<evidence type="ECO:0000256" key="3">
    <source>
        <dbReference type="SAM" id="MobiDB-lite"/>
    </source>
</evidence>
<dbReference type="RefSeq" id="WP_135267457.1">
    <property type="nucleotide sequence ID" value="NZ_CP038436.1"/>
</dbReference>
<feature type="region of interest" description="Disordered" evidence="3">
    <location>
        <begin position="302"/>
        <end position="328"/>
    </location>
</feature>
<reference evidence="6 7" key="1">
    <citation type="submission" date="2019-03" db="EMBL/GenBank/DDBJ databases">
        <title>Three New Species of Nocardioides, Nocardioides euryhalodurans sp. nov., Nocardioides seonyuensis sp. nov. and Nocardioides eburneoflavus sp. nov. Iolated from Soil.</title>
        <authorList>
            <person name="Roh S.G."/>
            <person name="Lee C."/>
            <person name="Kim M.-K."/>
            <person name="Kim S.B."/>
        </authorList>
    </citation>
    <scope>NUCLEOTIDE SEQUENCE [LARGE SCALE GENOMIC DNA]</scope>
    <source>
        <strain evidence="6 7">MMS17-SY207-3</strain>
    </source>
</reference>
<evidence type="ECO:0000256" key="2">
    <source>
        <dbReference type="PIRSR" id="PIRSR637460-2"/>
    </source>
</evidence>
<dbReference type="OrthoDB" id="5503950at2"/>
<keyword evidence="6" id="KW-0378">Hydrolase</keyword>
<protein>
    <submittedName>
        <fullName evidence="6">SGNH/GDSL hydrolase family protein</fullName>
    </submittedName>
</protein>
<feature type="domain" description="SGNH hydrolase-type esterase" evidence="5">
    <location>
        <begin position="48"/>
        <end position="278"/>
    </location>
</feature>